<dbReference type="GeneID" id="11472558"/>
<evidence type="ECO:0000256" key="1">
    <source>
        <dbReference type="ARBA" id="ARBA00023015"/>
    </source>
</evidence>
<evidence type="ECO:0000313" key="9">
    <source>
        <dbReference type="Proteomes" id="UP000006790"/>
    </source>
</evidence>
<evidence type="ECO:0000256" key="2">
    <source>
        <dbReference type="ARBA" id="ARBA00023125"/>
    </source>
</evidence>
<name>G8JM03_ERECY</name>
<evidence type="ECO:0000259" key="6">
    <source>
        <dbReference type="PROSITE" id="PS51325"/>
    </source>
</evidence>
<reference evidence="9" key="2">
    <citation type="journal article" date="2012" name="G3 (Bethesda)">
        <title>Pichia sorbitophila, an interspecies yeast hybrid reveals early steps of genome resolution following polyploidization.</title>
        <authorList>
            <person name="Leh Louis V."/>
            <person name="Despons L."/>
            <person name="Friedrich A."/>
            <person name="Martin T."/>
            <person name="Durrens P."/>
            <person name="Casaregola S."/>
            <person name="Neuveglise C."/>
            <person name="Fairhead C."/>
            <person name="Marck C."/>
            <person name="Cruz J.A."/>
            <person name="Straub M.L."/>
            <person name="Kugler V."/>
            <person name="Sacerdot C."/>
            <person name="Uzunov Z."/>
            <person name="Thierry A."/>
            <person name="Weiss S."/>
            <person name="Bleykasten C."/>
            <person name="De Montigny J."/>
            <person name="Jacques N."/>
            <person name="Jung P."/>
            <person name="Lemaire M."/>
            <person name="Mallet S."/>
            <person name="Morel G."/>
            <person name="Richard G.F."/>
            <person name="Sarkar A."/>
            <person name="Savel G."/>
            <person name="Schacherer J."/>
            <person name="Seret M.L."/>
            <person name="Talla E."/>
            <person name="Samson G."/>
            <person name="Jubin C."/>
            <person name="Poulain J."/>
            <person name="Vacherie B."/>
            <person name="Barbe V."/>
            <person name="Pelletier E."/>
            <person name="Sherman D.J."/>
            <person name="Westhof E."/>
            <person name="Weissenbach J."/>
            <person name="Baret P.V."/>
            <person name="Wincker P."/>
            <person name="Gaillardin C."/>
            <person name="Dujon B."/>
            <person name="Souciet J.L."/>
        </authorList>
    </citation>
    <scope>NUCLEOTIDE SEQUENCE [LARGE SCALE GENOMIC DNA]</scope>
    <source>
        <strain evidence="9">CBS 270.75 / DBVPG 7215 / KCTC 17166 / NRRL Y-17582</strain>
    </source>
</reference>
<dbReference type="GO" id="GO:0005634">
    <property type="term" value="C:nucleus"/>
    <property type="evidence" value="ECO:0007669"/>
    <property type="project" value="UniProtKB-SubCell"/>
</dbReference>
<keyword evidence="3 5" id="KW-0804">Transcription</keyword>
<organism evidence="7 9">
    <name type="scientific">Eremothecium cymbalariae (strain CBS 270.75 / DBVPG 7215 / KCTC 17166 / NRRL Y-17582)</name>
    <name type="common">Yeast</name>
    <dbReference type="NCBI Taxonomy" id="931890"/>
    <lineage>
        <taxon>Eukaryota</taxon>
        <taxon>Fungi</taxon>
        <taxon>Dikarya</taxon>
        <taxon>Ascomycota</taxon>
        <taxon>Saccharomycotina</taxon>
        <taxon>Saccharomycetes</taxon>
        <taxon>Saccharomycetales</taxon>
        <taxon>Saccharomycetaceae</taxon>
        <taxon>Eremothecium</taxon>
    </lineage>
</organism>
<dbReference type="GeneID" id="11470405"/>
<dbReference type="eggNOG" id="ENOG502S4ZK">
    <property type="taxonomic scope" value="Eukaryota"/>
</dbReference>
<keyword evidence="2 5" id="KW-0238">DNA-binding</keyword>
<protein>
    <recommendedName>
        <fullName evidence="6">Alpha box domain-containing protein</fullName>
    </recommendedName>
</protein>
<keyword evidence="4 5" id="KW-0539">Nucleus</keyword>
<gene>
    <name evidence="7" type="ordered locus">Ecym_1003</name>
    <name evidence="8" type="ordered locus">Ecym_1114</name>
</gene>
<keyword evidence="9" id="KW-1185">Reference proteome</keyword>
<dbReference type="FunCoup" id="G8JM03">
    <property type="interactions" value="39"/>
</dbReference>
<sequence length="263" mass="31109">MSEINYKTPMFRVKIKKPKTRKGSRRRKGSSVLKILEIKNQDNYNKKKGYYKCEGVNLYMTSGPPKKIPEPPKELLRYIKQQNFEFEDIKQSNNNKSIAYSEETDIPKKRKKINEFMAFRSYYSRFFRGIVPQLELSRILAQLWHEKPKMKRTWEMFAEHYNMEQPDQSFPEWLEKTYTSSYTPKGKVKIDDDQDEKSKHPYVEDLYLNTGNNGGNTDLVHKLNTAFNPNIQKSTDEDVGVPLNNLLFTELDLFHLLDEVPSF</sequence>
<dbReference type="OrthoDB" id="5398665at2759"/>
<evidence type="ECO:0000256" key="4">
    <source>
        <dbReference type="ARBA" id="ARBA00023242"/>
    </source>
</evidence>
<dbReference type="KEGG" id="erc:Ecym_1114"/>
<dbReference type="RefSeq" id="XP_003644185.1">
    <property type="nucleotide sequence ID" value="XM_003644137.1"/>
</dbReference>
<dbReference type="STRING" id="931890.G8JM03"/>
<dbReference type="Pfam" id="PF04769">
    <property type="entry name" value="MATalpha_HMGbox"/>
    <property type="match status" value="1"/>
</dbReference>
<dbReference type="InterPro" id="IPR006856">
    <property type="entry name" value="MATalpha_HMGbox"/>
</dbReference>
<evidence type="ECO:0000313" key="7">
    <source>
        <dbReference type="EMBL" id="AET37263.1"/>
    </source>
</evidence>
<keyword evidence="1 5" id="KW-0805">Transcription regulation</keyword>
<dbReference type="AlphaFoldDB" id="G8JM03"/>
<dbReference type="KEGG" id="erc:Ecym_1003"/>
<dbReference type="EMBL" id="CP002497">
    <property type="protein sequence ID" value="AET37368.1"/>
    <property type="molecule type" value="Genomic_DNA"/>
</dbReference>
<reference evidence="7" key="1">
    <citation type="journal article" date="2011" name="G3 (Bethesda)">
        <title>Genome evolution in the Eremothecium clade of the Saccharomyces complex revealed by comparative genomics.</title>
        <authorList>
            <person name="Wendland J."/>
            <person name="Walther A."/>
        </authorList>
    </citation>
    <scope>NUCLEOTIDE SEQUENCE</scope>
    <source>
        <strain evidence="7">DBVPG#7215</strain>
    </source>
</reference>
<dbReference type="RefSeq" id="XP_003644080.1">
    <property type="nucleotide sequence ID" value="XM_003644032.1"/>
</dbReference>
<dbReference type="GO" id="GO:0008301">
    <property type="term" value="F:DNA binding, bending"/>
    <property type="evidence" value="ECO:0007669"/>
    <property type="project" value="InterPro"/>
</dbReference>
<comment type="subcellular location">
    <subcellularLocation>
        <location evidence="5">Nucleus</location>
    </subcellularLocation>
</comment>
<evidence type="ECO:0000256" key="5">
    <source>
        <dbReference type="RuleBase" id="RU003516"/>
    </source>
</evidence>
<proteinExistence type="inferred from homology"/>
<evidence type="ECO:0000256" key="3">
    <source>
        <dbReference type="ARBA" id="ARBA00023163"/>
    </source>
</evidence>
<dbReference type="GO" id="GO:0045895">
    <property type="term" value="P:positive regulation of mating-type specific transcription, DNA-templated"/>
    <property type="evidence" value="ECO:0007669"/>
    <property type="project" value="InterPro"/>
</dbReference>
<dbReference type="HOGENOM" id="CLU_1057800_0_0_1"/>
<dbReference type="InParanoid" id="G8JM03"/>
<dbReference type="EMBL" id="CP002497">
    <property type="protein sequence ID" value="AET37263.1"/>
    <property type="molecule type" value="Genomic_DNA"/>
</dbReference>
<dbReference type="PROSITE" id="PS51325">
    <property type="entry name" value="ALPHA_BOX"/>
    <property type="match status" value="1"/>
</dbReference>
<feature type="domain" description="Alpha box" evidence="6">
    <location>
        <begin position="108"/>
        <end position="165"/>
    </location>
</feature>
<dbReference type="Proteomes" id="UP000006790">
    <property type="component" value="Chromosome 1"/>
</dbReference>
<comment type="similarity">
    <text evidence="5">Belongs to the MATALPHA1 family.</text>
</comment>
<accession>G8JM03</accession>
<evidence type="ECO:0000313" key="8">
    <source>
        <dbReference type="EMBL" id="AET37368.1"/>
    </source>
</evidence>